<dbReference type="CDD" id="cd00093">
    <property type="entry name" value="HTH_XRE"/>
    <property type="match status" value="1"/>
</dbReference>
<dbReference type="SUPFAM" id="SSF47413">
    <property type="entry name" value="lambda repressor-like DNA-binding domains"/>
    <property type="match status" value="1"/>
</dbReference>
<dbReference type="AlphaFoldDB" id="A0A484HHW2"/>
<organism evidence="2">
    <name type="scientific">uncultured Desulfobacteraceae bacterium</name>
    <dbReference type="NCBI Taxonomy" id="218296"/>
    <lineage>
        <taxon>Bacteria</taxon>
        <taxon>Pseudomonadati</taxon>
        <taxon>Thermodesulfobacteriota</taxon>
        <taxon>Desulfobacteria</taxon>
        <taxon>Desulfobacterales</taxon>
        <taxon>Desulfobacteraceae</taxon>
        <taxon>environmental samples</taxon>
    </lineage>
</organism>
<dbReference type="PROSITE" id="PS50943">
    <property type="entry name" value="HTH_CROC1"/>
    <property type="match status" value="1"/>
</dbReference>
<protein>
    <submittedName>
        <fullName evidence="2">Anaerobic benzoate catabolism transcriptional regulator</fullName>
    </submittedName>
</protein>
<dbReference type="Pfam" id="PF01381">
    <property type="entry name" value="HTH_3"/>
    <property type="match status" value="1"/>
</dbReference>
<feature type="domain" description="HTH cro/C1-type" evidence="1">
    <location>
        <begin position="15"/>
        <end position="71"/>
    </location>
</feature>
<gene>
    <name evidence="2" type="ORF">EPICR_50016</name>
</gene>
<dbReference type="EMBL" id="CAACVI010000045">
    <property type="protein sequence ID" value="VEN74742.1"/>
    <property type="molecule type" value="Genomic_DNA"/>
</dbReference>
<accession>A0A484HHW2</accession>
<reference evidence="2" key="1">
    <citation type="submission" date="2019-01" db="EMBL/GenBank/DDBJ databases">
        <authorList>
            <consortium name="Genoscope - CEA"/>
            <person name="William W."/>
        </authorList>
    </citation>
    <scope>NUCLEOTIDE SEQUENCE</scope>
    <source>
        <strain evidence="2">CR-1</strain>
    </source>
</reference>
<dbReference type="SMART" id="SM00530">
    <property type="entry name" value="HTH_XRE"/>
    <property type="match status" value="1"/>
</dbReference>
<proteinExistence type="predicted"/>
<name>A0A484HHW2_9BACT</name>
<evidence type="ECO:0000313" key="2">
    <source>
        <dbReference type="EMBL" id="VEN74742.1"/>
    </source>
</evidence>
<dbReference type="GO" id="GO:0003677">
    <property type="term" value="F:DNA binding"/>
    <property type="evidence" value="ECO:0007669"/>
    <property type="project" value="InterPro"/>
</dbReference>
<dbReference type="InterPro" id="IPR010982">
    <property type="entry name" value="Lambda_DNA-bd_dom_sf"/>
</dbReference>
<dbReference type="Gene3D" id="1.10.260.40">
    <property type="entry name" value="lambda repressor-like DNA-binding domains"/>
    <property type="match status" value="1"/>
</dbReference>
<evidence type="ECO:0000259" key="1">
    <source>
        <dbReference type="PROSITE" id="PS50943"/>
    </source>
</evidence>
<dbReference type="InterPro" id="IPR001387">
    <property type="entry name" value="Cro/C1-type_HTH"/>
</dbReference>
<sequence length="141" mass="16445">MKKKKKGEFPLGAFLKSLRKKKGVSLREVEKATGIPNAYLSQLENGERRKIPEPERLKKMADYYVVSMGELLQKAGYFGSNEIEETYEQKIDKAFLHVVNDPTFNYGTRLKGKPDLETKRFIIEMYEKFTNKKILENAYQK</sequence>